<keyword evidence="1 2" id="KW-0238">DNA-binding</keyword>
<dbReference type="STRING" id="1802525.A2975_00080"/>
<dbReference type="InterPro" id="IPR010998">
    <property type="entry name" value="Integrase_recombinase_N"/>
</dbReference>
<dbReference type="SUPFAM" id="SSF47823">
    <property type="entry name" value="lambda integrase-like, N-terminal domain"/>
    <property type="match status" value="1"/>
</dbReference>
<dbReference type="AlphaFoldDB" id="A0A1F8C2N3"/>
<organism evidence="4 5">
    <name type="scientific">Candidatus Woesebacteria bacterium RIFCSPLOWO2_01_FULL_44_14</name>
    <dbReference type="NCBI Taxonomy" id="1802525"/>
    <lineage>
        <taxon>Bacteria</taxon>
        <taxon>Candidatus Woeseibacteriota</taxon>
    </lineage>
</organism>
<dbReference type="EMBL" id="MGHL01000003">
    <property type="protein sequence ID" value="OGM70597.1"/>
    <property type="molecule type" value="Genomic_DNA"/>
</dbReference>
<comment type="caution">
    <text evidence="4">The sequence shown here is derived from an EMBL/GenBank/DDBJ whole genome shotgun (WGS) entry which is preliminary data.</text>
</comment>
<dbReference type="Proteomes" id="UP000178429">
    <property type="component" value="Unassembled WGS sequence"/>
</dbReference>
<evidence type="ECO:0000259" key="3">
    <source>
        <dbReference type="PROSITE" id="PS51900"/>
    </source>
</evidence>
<dbReference type="GO" id="GO:0003677">
    <property type="term" value="F:DNA binding"/>
    <property type="evidence" value="ECO:0007669"/>
    <property type="project" value="UniProtKB-UniRule"/>
</dbReference>
<dbReference type="GO" id="GO:0015074">
    <property type="term" value="P:DNA integration"/>
    <property type="evidence" value="ECO:0007669"/>
    <property type="project" value="InterPro"/>
</dbReference>
<dbReference type="InterPro" id="IPR044068">
    <property type="entry name" value="CB"/>
</dbReference>
<evidence type="ECO:0000313" key="4">
    <source>
        <dbReference type="EMBL" id="OGM70597.1"/>
    </source>
</evidence>
<feature type="domain" description="Core-binding (CB)" evidence="3">
    <location>
        <begin position="3"/>
        <end position="98"/>
    </location>
</feature>
<name>A0A1F8C2N3_9BACT</name>
<reference evidence="4 5" key="1">
    <citation type="journal article" date="2016" name="Nat. Commun.">
        <title>Thousands of microbial genomes shed light on interconnected biogeochemical processes in an aquifer system.</title>
        <authorList>
            <person name="Anantharaman K."/>
            <person name="Brown C.T."/>
            <person name="Hug L.A."/>
            <person name="Sharon I."/>
            <person name="Castelle C.J."/>
            <person name="Probst A.J."/>
            <person name="Thomas B.C."/>
            <person name="Singh A."/>
            <person name="Wilkins M.J."/>
            <person name="Karaoz U."/>
            <person name="Brodie E.L."/>
            <person name="Williams K.H."/>
            <person name="Hubbard S.S."/>
            <person name="Banfield J.F."/>
        </authorList>
    </citation>
    <scope>NUCLEOTIDE SEQUENCE [LARGE SCALE GENOMIC DNA]</scope>
</reference>
<dbReference type="InterPro" id="IPR004107">
    <property type="entry name" value="Integrase_SAM-like_N"/>
</dbReference>
<evidence type="ECO:0000313" key="5">
    <source>
        <dbReference type="Proteomes" id="UP000178429"/>
    </source>
</evidence>
<accession>A0A1F8C2N3</accession>
<gene>
    <name evidence="4" type="ORF">A2975_00080</name>
</gene>
<evidence type="ECO:0000256" key="2">
    <source>
        <dbReference type="PROSITE-ProRule" id="PRU01248"/>
    </source>
</evidence>
<dbReference type="PROSITE" id="PS51900">
    <property type="entry name" value="CB"/>
    <property type="match status" value="2"/>
</dbReference>
<evidence type="ECO:0000256" key="1">
    <source>
        <dbReference type="ARBA" id="ARBA00023125"/>
    </source>
</evidence>
<protein>
    <recommendedName>
        <fullName evidence="3">Core-binding (CB) domain-containing protein</fullName>
    </recommendedName>
</protein>
<dbReference type="Gene3D" id="1.10.150.130">
    <property type="match status" value="2"/>
</dbReference>
<dbReference type="Pfam" id="PF02899">
    <property type="entry name" value="Phage_int_SAM_1"/>
    <property type="match status" value="2"/>
</dbReference>
<feature type="domain" description="Core-binding (CB)" evidence="3">
    <location>
        <begin position="127"/>
        <end position="173"/>
    </location>
</feature>
<sequence>MNDNYDRVKQQFLDYLSQDGVSEATLKFYASDLNHFERWLLTKLADLGSVASNLTEAFPYLSPSTAQEYKNSLNSASNPIATINRRLSTLRRFSVFLSESGYLTYDFAQNLTNISASKLKHIKTTSASARHAVAEFERHLLAKKKSANTVRNYIADVKQFLEWLEAKYEPATT</sequence>
<proteinExistence type="predicted"/>